<comment type="caution">
    <text evidence="2">The sequence shown here is derived from an EMBL/GenBank/DDBJ whole genome shotgun (WGS) entry which is preliminary data.</text>
</comment>
<evidence type="ECO:0000313" key="3">
    <source>
        <dbReference type="Proteomes" id="UP000187429"/>
    </source>
</evidence>
<protein>
    <submittedName>
        <fullName evidence="2">Uncharacterized protein</fullName>
    </submittedName>
</protein>
<dbReference type="PANTHER" id="PTHR37852:SF1">
    <property type="entry name" value="HIG1 DOMAIN-CONTAINING PROTEIN"/>
    <property type="match status" value="1"/>
</dbReference>
<dbReference type="PANTHER" id="PTHR37852">
    <property type="entry name" value="YALI0B21208P"/>
    <property type="match status" value="1"/>
</dbReference>
<evidence type="ECO:0000256" key="1">
    <source>
        <dbReference type="SAM" id="Phobius"/>
    </source>
</evidence>
<keyword evidence="1" id="KW-0812">Transmembrane</keyword>
<dbReference type="Proteomes" id="UP000187429">
    <property type="component" value="Unassembled WGS sequence"/>
</dbReference>
<gene>
    <name evidence="2" type="ORF">AYI69_g10953</name>
</gene>
<feature type="transmembrane region" description="Helical" evidence="1">
    <location>
        <begin position="45"/>
        <end position="64"/>
    </location>
</feature>
<name>A0A1R1X2A4_9FUNG</name>
<proteinExistence type="predicted"/>
<sequence>METEKIDQTKREIVESSFSAGNEETIEAVPDTRFMRIHMEPSKRISILTMTGVLSGAVAGGYLGGRFASWQYLAERSHNLPTTVSGWYYYHKWKNYRVILGAFKKASYYGLRIGAVVGMYEVAEAAIDRHVIGHTSAVGSVTSGFGVSLLCASVSRLPRSSFARLVKMGTLGGLCIGVFQDAVDWYEYNRFPFYLQPIKSLFDNK</sequence>
<dbReference type="OrthoDB" id="5584028at2759"/>
<reference evidence="3" key="1">
    <citation type="submission" date="2017-01" db="EMBL/GenBank/DDBJ databases">
        <authorList>
            <person name="Wang Y."/>
            <person name="White M."/>
            <person name="Kvist S."/>
            <person name="Moncalvo J.-M."/>
        </authorList>
    </citation>
    <scope>NUCLEOTIDE SEQUENCE [LARGE SCALE GENOMIC DNA]</scope>
    <source>
        <strain evidence="3">ID-206-W2</strain>
    </source>
</reference>
<dbReference type="AlphaFoldDB" id="A0A1R1X2A4"/>
<dbReference type="EMBL" id="LSSM01007296">
    <property type="protein sequence ID" value="OMJ08749.1"/>
    <property type="molecule type" value="Genomic_DNA"/>
</dbReference>
<evidence type="ECO:0000313" key="2">
    <source>
        <dbReference type="EMBL" id="OMJ08749.1"/>
    </source>
</evidence>
<keyword evidence="1" id="KW-1133">Transmembrane helix</keyword>
<keyword evidence="3" id="KW-1185">Reference proteome</keyword>
<keyword evidence="1" id="KW-0472">Membrane</keyword>
<accession>A0A1R1X2A4</accession>
<organism evidence="2 3">
    <name type="scientific">Smittium culicis</name>
    <dbReference type="NCBI Taxonomy" id="133412"/>
    <lineage>
        <taxon>Eukaryota</taxon>
        <taxon>Fungi</taxon>
        <taxon>Fungi incertae sedis</taxon>
        <taxon>Zoopagomycota</taxon>
        <taxon>Kickxellomycotina</taxon>
        <taxon>Harpellomycetes</taxon>
        <taxon>Harpellales</taxon>
        <taxon>Legeriomycetaceae</taxon>
        <taxon>Smittium</taxon>
    </lineage>
</organism>